<reference evidence="3 4" key="1">
    <citation type="submission" date="2020-01" db="EMBL/GenBank/DDBJ databases">
        <title>Spongiivirga citrea KCTC 32990T.</title>
        <authorList>
            <person name="Wang G."/>
        </authorList>
    </citation>
    <scope>NUCLEOTIDE SEQUENCE [LARGE SCALE GENOMIC DNA]</scope>
    <source>
        <strain evidence="3 4">KCTC 32990</strain>
    </source>
</reference>
<dbReference type="PROSITE" id="PS51257">
    <property type="entry name" value="PROKAR_LIPOPROTEIN"/>
    <property type="match status" value="1"/>
</dbReference>
<feature type="region of interest" description="Disordered" evidence="1">
    <location>
        <begin position="27"/>
        <end position="52"/>
    </location>
</feature>
<dbReference type="RefSeq" id="WP_164029704.1">
    <property type="nucleotide sequence ID" value="NZ_JAABOQ010000002.1"/>
</dbReference>
<dbReference type="Proteomes" id="UP000474296">
    <property type="component" value="Unassembled WGS sequence"/>
</dbReference>
<organism evidence="3 4">
    <name type="scientific">Spongiivirga citrea</name>
    <dbReference type="NCBI Taxonomy" id="1481457"/>
    <lineage>
        <taxon>Bacteria</taxon>
        <taxon>Pseudomonadati</taxon>
        <taxon>Bacteroidota</taxon>
        <taxon>Flavobacteriia</taxon>
        <taxon>Flavobacteriales</taxon>
        <taxon>Flavobacteriaceae</taxon>
        <taxon>Spongiivirga</taxon>
    </lineage>
</organism>
<evidence type="ECO:0000256" key="2">
    <source>
        <dbReference type="SAM" id="SignalP"/>
    </source>
</evidence>
<feature type="signal peptide" evidence="2">
    <location>
        <begin position="1"/>
        <end position="21"/>
    </location>
</feature>
<protein>
    <recommendedName>
        <fullName evidence="5">Quinol oxidase subunit 4</fullName>
    </recommendedName>
</protein>
<keyword evidence="4" id="KW-1185">Reference proteome</keyword>
<comment type="caution">
    <text evidence="3">The sequence shown here is derived from an EMBL/GenBank/DDBJ whole genome shotgun (WGS) entry which is preliminary data.</text>
</comment>
<name>A0A6M0CR55_9FLAO</name>
<evidence type="ECO:0008006" key="5">
    <source>
        <dbReference type="Google" id="ProtNLM"/>
    </source>
</evidence>
<evidence type="ECO:0000313" key="4">
    <source>
        <dbReference type="Proteomes" id="UP000474296"/>
    </source>
</evidence>
<gene>
    <name evidence="3" type="ORF">GWK10_04370</name>
</gene>
<evidence type="ECO:0000256" key="1">
    <source>
        <dbReference type="SAM" id="MobiDB-lite"/>
    </source>
</evidence>
<dbReference type="AlphaFoldDB" id="A0A6M0CR55"/>
<evidence type="ECO:0000313" key="3">
    <source>
        <dbReference type="EMBL" id="NER16430.1"/>
    </source>
</evidence>
<keyword evidence="2" id="KW-0732">Signal</keyword>
<sequence length="52" mass="5639">MRIKKLLALVSLTVVALLLFASCAPDSIADSYTPKTEKSLSSEFQPKPPKFG</sequence>
<feature type="chain" id="PRO_5027108625" description="Quinol oxidase subunit 4" evidence="2">
    <location>
        <begin position="22"/>
        <end position="52"/>
    </location>
</feature>
<dbReference type="EMBL" id="JAABOQ010000002">
    <property type="protein sequence ID" value="NER16430.1"/>
    <property type="molecule type" value="Genomic_DNA"/>
</dbReference>
<proteinExistence type="predicted"/>
<accession>A0A6M0CR55</accession>